<dbReference type="GO" id="GO:0008270">
    <property type="term" value="F:zinc ion binding"/>
    <property type="evidence" value="ECO:0007669"/>
    <property type="project" value="InterPro"/>
</dbReference>
<evidence type="ECO:0000256" key="9">
    <source>
        <dbReference type="ARBA" id="ARBA00023026"/>
    </source>
</evidence>
<dbReference type="PANTHER" id="PTHR11705:SF83">
    <property type="entry name" value="INACTIVE METALLOCARBOXYPEPTIDASE ECM14"/>
    <property type="match status" value="1"/>
</dbReference>
<evidence type="ECO:0000313" key="15">
    <source>
        <dbReference type="EMBL" id="KAF2449512.1"/>
    </source>
</evidence>
<dbReference type="PROSITE" id="PS52035">
    <property type="entry name" value="PEPTIDASE_M14"/>
    <property type="match status" value="1"/>
</dbReference>
<comment type="subcellular location">
    <subcellularLocation>
        <location evidence="3">Secreted</location>
    </subcellularLocation>
</comment>
<keyword evidence="8" id="KW-0378">Hydrolase</keyword>
<evidence type="ECO:0000256" key="2">
    <source>
        <dbReference type="ARBA" id="ARBA00003091"/>
    </source>
</evidence>
<keyword evidence="6" id="KW-0645">Protease</keyword>
<dbReference type="Proteomes" id="UP000799764">
    <property type="component" value="Unassembled WGS sequence"/>
</dbReference>
<keyword evidence="5" id="KW-0964">Secreted</keyword>
<dbReference type="AlphaFoldDB" id="A0A9P4UHQ5"/>
<dbReference type="OrthoDB" id="3626597at2759"/>
<gene>
    <name evidence="15" type="ORF">P171DRAFT_404812</name>
</gene>
<accession>A0A9P4UHQ5</accession>
<evidence type="ECO:0000256" key="5">
    <source>
        <dbReference type="ARBA" id="ARBA00022525"/>
    </source>
</evidence>
<keyword evidence="9" id="KW-0843">Virulence</keyword>
<dbReference type="EMBL" id="MU001494">
    <property type="protein sequence ID" value="KAF2449512.1"/>
    <property type="molecule type" value="Genomic_DNA"/>
</dbReference>
<proteinExistence type="inferred from homology"/>
<evidence type="ECO:0000256" key="10">
    <source>
        <dbReference type="ARBA" id="ARBA00023180"/>
    </source>
</evidence>
<name>A0A9P4UHQ5_9PLEO</name>
<reference evidence="15" key="1">
    <citation type="journal article" date="2020" name="Stud. Mycol.">
        <title>101 Dothideomycetes genomes: a test case for predicting lifestyles and emergence of pathogens.</title>
        <authorList>
            <person name="Haridas S."/>
            <person name="Albert R."/>
            <person name="Binder M."/>
            <person name="Bloem J."/>
            <person name="Labutti K."/>
            <person name="Salamov A."/>
            <person name="Andreopoulos B."/>
            <person name="Baker S."/>
            <person name="Barry K."/>
            <person name="Bills G."/>
            <person name="Bluhm B."/>
            <person name="Cannon C."/>
            <person name="Castanera R."/>
            <person name="Culley D."/>
            <person name="Daum C."/>
            <person name="Ezra D."/>
            <person name="Gonzalez J."/>
            <person name="Henrissat B."/>
            <person name="Kuo A."/>
            <person name="Liang C."/>
            <person name="Lipzen A."/>
            <person name="Lutzoni F."/>
            <person name="Magnuson J."/>
            <person name="Mondo S."/>
            <person name="Nolan M."/>
            <person name="Ohm R."/>
            <person name="Pangilinan J."/>
            <person name="Park H.-J."/>
            <person name="Ramirez L."/>
            <person name="Alfaro M."/>
            <person name="Sun H."/>
            <person name="Tritt A."/>
            <person name="Yoshinaga Y."/>
            <person name="Zwiers L.-H."/>
            <person name="Turgeon B."/>
            <person name="Goodwin S."/>
            <person name="Spatafora J."/>
            <person name="Crous P."/>
            <person name="Grigoriev I."/>
        </authorList>
    </citation>
    <scope>NUCLEOTIDE SEQUENCE</scope>
    <source>
        <strain evidence="15">CBS 690.94</strain>
    </source>
</reference>
<comment type="caution">
    <text evidence="15">The sequence shown here is derived from an EMBL/GenBank/DDBJ whole genome shotgun (WGS) entry which is preliminary data.</text>
</comment>
<evidence type="ECO:0000256" key="11">
    <source>
        <dbReference type="ARBA" id="ARBA00041263"/>
    </source>
</evidence>
<evidence type="ECO:0000256" key="12">
    <source>
        <dbReference type="ARBA" id="ARBA00042017"/>
    </source>
</evidence>
<protein>
    <recommendedName>
        <fullName evidence="12">Carboxypeptidase M14B</fullName>
    </recommendedName>
    <alternativeName>
        <fullName evidence="11">Carboxypeptidase MCPB</fullName>
    </alternativeName>
</protein>
<evidence type="ECO:0000256" key="1">
    <source>
        <dbReference type="ARBA" id="ARBA00001947"/>
    </source>
</evidence>
<evidence type="ECO:0000256" key="4">
    <source>
        <dbReference type="ARBA" id="ARBA00005988"/>
    </source>
</evidence>
<feature type="domain" description="Peptidase M14" evidence="14">
    <location>
        <begin position="71"/>
        <end position="342"/>
    </location>
</feature>
<keyword evidence="10" id="KW-0325">Glycoprotein</keyword>
<comment type="cofactor">
    <cofactor evidence="1">
        <name>Zn(2+)</name>
        <dbReference type="ChEBI" id="CHEBI:29105"/>
    </cofactor>
</comment>
<dbReference type="GO" id="GO:0004181">
    <property type="term" value="F:metallocarboxypeptidase activity"/>
    <property type="evidence" value="ECO:0007669"/>
    <property type="project" value="InterPro"/>
</dbReference>
<evidence type="ECO:0000313" key="16">
    <source>
        <dbReference type="Proteomes" id="UP000799764"/>
    </source>
</evidence>
<dbReference type="InterPro" id="IPR000834">
    <property type="entry name" value="Peptidase_M14"/>
</dbReference>
<dbReference type="GO" id="GO:0006508">
    <property type="term" value="P:proteolysis"/>
    <property type="evidence" value="ECO:0007669"/>
    <property type="project" value="UniProtKB-KW"/>
</dbReference>
<feature type="active site" description="Proton donor/acceptor" evidence="13">
    <location>
        <position position="313"/>
    </location>
</feature>
<dbReference type="Pfam" id="PF00246">
    <property type="entry name" value="Peptidase_M14"/>
    <property type="match status" value="1"/>
</dbReference>
<organism evidence="15 16">
    <name type="scientific">Karstenula rhodostoma CBS 690.94</name>
    <dbReference type="NCBI Taxonomy" id="1392251"/>
    <lineage>
        <taxon>Eukaryota</taxon>
        <taxon>Fungi</taxon>
        <taxon>Dikarya</taxon>
        <taxon>Ascomycota</taxon>
        <taxon>Pezizomycotina</taxon>
        <taxon>Dothideomycetes</taxon>
        <taxon>Pleosporomycetidae</taxon>
        <taxon>Pleosporales</taxon>
        <taxon>Massarineae</taxon>
        <taxon>Didymosphaeriaceae</taxon>
        <taxon>Karstenula</taxon>
    </lineage>
</organism>
<sequence length="529" mass="58495">MRYMLSSVLAATPFFTRFAACDRYASNQSPKIVDAPQVAINFPDVKGIRLLSPAFVDPSSIPATFANGTSGPTPQDVLVQYLKHLSRSNRYFTYHESEALQSEEARSIPYVTLSNGKRGQRLRIWIQGGMHGDEPAGDQAVLALLGKFAADDRWAAKVLEKVELLLLPRYNSDGVEYFQRALASSYDGNRDHAILVREQTRKLKRLQSSFDPHIFVDQHEYTGVGAVASKYIRAQDILVSANKNQNIHKDIRSLNQDFVEEIFSAIGEKGLRYAPYFTTSVSGNAITINEADASPAANHKNAGLGQTVTFLTETRGIRLSDQHFQRRVAAALIASTAIIDIAVNDFDNVYKTIEGSRKAFIDSRDDIVVLDEQQTTSKSITFINATSGALSNVSVTSKNSDPPSILITRARPRAYVFSRAWADVAERLRILGVKVDVLQQDYVGTVEALTIASAELENTKFEGITATTVTTTATARNVTVPNGGFWVDTKQKNAAFAFVLLEPEHYTSQVHYNTIPVEKGDEYPIFRVV</sequence>
<evidence type="ECO:0000256" key="6">
    <source>
        <dbReference type="ARBA" id="ARBA00022670"/>
    </source>
</evidence>
<comment type="similarity">
    <text evidence="4 13">Belongs to the peptidase M14 family.</text>
</comment>
<dbReference type="SUPFAM" id="SSF53187">
    <property type="entry name" value="Zn-dependent exopeptidases"/>
    <property type="match status" value="1"/>
</dbReference>
<dbReference type="Gene3D" id="3.40.630.10">
    <property type="entry name" value="Zn peptidases"/>
    <property type="match status" value="1"/>
</dbReference>
<comment type="function">
    <text evidence="2">Extracellular metalloprotease that contributes to pathogenicity.</text>
</comment>
<dbReference type="PANTHER" id="PTHR11705">
    <property type="entry name" value="PROTEASE FAMILY M14 CARBOXYPEPTIDASE A,B"/>
    <property type="match status" value="1"/>
</dbReference>
<keyword evidence="16" id="KW-1185">Reference proteome</keyword>
<evidence type="ECO:0000256" key="8">
    <source>
        <dbReference type="ARBA" id="ARBA00022801"/>
    </source>
</evidence>
<keyword evidence="7" id="KW-0732">Signal</keyword>
<evidence type="ECO:0000256" key="7">
    <source>
        <dbReference type="ARBA" id="ARBA00022729"/>
    </source>
</evidence>
<dbReference type="GO" id="GO:0005576">
    <property type="term" value="C:extracellular region"/>
    <property type="evidence" value="ECO:0007669"/>
    <property type="project" value="UniProtKB-SubCell"/>
</dbReference>
<evidence type="ECO:0000256" key="3">
    <source>
        <dbReference type="ARBA" id="ARBA00004613"/>
    </source>
</evidence>
<evidence type="ECO:0000256" key="13">
    <source>
        <dbReference type="PROSITE-ProRule" id="PRU01379"/>
    </source>
</evidence>
<evidence type="ECO:0000259" key="14">
    <source>
        <dbReference type="PROSITE" id="PS52035"/>
    </source>
</evidence>